<dbReference type="AlphaFoldDB" id="A0A174HNL5"/>
<name>A0A174HNL5_BACUN</name>
<dbReference type="EMBL" id="CZAF01000004">
    <property type="protein sequence ID" value="CUO76494.1"/>
    <property type="molecule type" value="Genomic_DNA"/>
</dbReference>
<evidence type="ECO:0000313" key="2">
    <source>
        <dbReference type="Proteomes" id="UP000095614"/>
    </source>
</evidence>
<organism evidence="1 2">
    <name type="scientific">Bacteroides uniformis</name>
    <dbReference type="NCBI Taxonomy" id="820"/>
    <lineage>
        <taxon>Bacteria</taxon>
        <taxon>Pseudomonadati</taxon>
        <taxon>Bacteroidota</taxon>
        <taxon>Bacteroidia</taxon>
        <taxon>Bacteroidales</taxon>
        <taxon>Bacteroidaceae</taxon>
        <taxon>Bacteroides</taxon>
    </lineage>
</organism>
<protein>
    <recommendedName>
        <fullName evidence="3">TerB family tellurite resistance protein</fullName>
    </recommendedName>
</protein>
<evidence type="ECO:0008006" key="3">
    <source>
        <dbReference type="Google" id="ProtNLM"/>
    </source>
</evidence>
<reference evidence="1 2" key="1">
    <citation type="submission" date="2015-09" db="EMBL/GenBank/DDBJ databases">
        <authorList>
            <consortium name="Pathogen Informatics"/>
        </authorList>
    </citation>
    <scope>NUCLEOTIDE SEQUENCE [LARGE SCALE GENOMIC DNA]</scope>
    <source>
        <strain evidence="1 2">2789STDY5834847</strain>
    </source>
</reference>
<gene>
    <name evidence="1" type="ORF">ERS852462_01476</name>
</gene>
<dbReference type="Proteomes" id="UP000095614">
    <property type="component" value="Unassembled WGS sequence"/>
</dbReference>
<dbReference type="OrthoDB" id="7628592at2"/>
<accession>A0A174HNL5</accession>
<dbReference type="RefSeq" id="WP_007850452.1">
    <property type="nucleotide sequence ID" value="NZ_CZAF01000004.1"/>
</dbReference>
<sequence length="125" mass="14296">MKTLQEYKAELLADGIIDANEVKELEQLLFTDGKIDSEEADFLFELNDAVSGKDNDCSWNKLFIRAIVSYLLEDKLSPGEIDDEEADWLYNKIKGDGQIDILERELLLQLKSQAKNFPAKLEELL</sequence>
<proteinExistence type="predicted"/>
<evidence type="ECO:0000313" key="1">
    <source>
        <dbReference type="EMBL" id="CUO76494.1"/>
    </source>
</evidence>